<keyword evidence="9 12" id="KW-0496">Mitochondrion</keyword>
<comment type="subcellular location">
    <subcellularLocation>
        <location evidence="2">Membrane</location>
        <topology evidence="2">Multi-pass membrane protein</topology>
    </subcellularLocation>
    <subcellularLocation>
        <location evidence="9">Mitochondrion inner membrane</location>
        <topology evidence="9">Multi-pass membrane protein</topology>
    </subcellularLocation>
</comment>
<evidence type="ECO:0000256" key="5">
    <source>
        <dbReference type="ARBA" id="ARBA00015947"/>
    </source>
</evidence>
<evidence type="ECO:0000256" key="3">
    <source>
        <dbReference type="ARBA" id="ARBA00004673"/>
    </source>
</evidence>
<evidence type="ECO:0000256" key="6">
    <source>
        <dbReference type="ARBA" id="ARBA00022692"/>
    </source>
</evidence>
<dbReference type="EC" id="7.1.1.9" evidence="9"/>
<keyword evidence="9" id="KW-0479">Metal-binding</keyword>
<feature type="transmembrane region" description="Helical" evidence="10">
    <location>
        <begin position="364"/>
        <end position="384"/>
    </location>
</feature>
<name>V9P5U0_9BILA</name>
<feature type="transmembrane region" description="Helical" evidence="10">
    <location>
        <begin position="323"/>
        <end position="344"/>
    </location>
</feature>
<feature type="transmembrane region" description="Helical" evidence="10">
    <location>
        <begin position="50"/>
        <end position="71"/>
    </location>
</feature>
<dbReference type="GO" id="GO:0020037">
    <property type="term" value="F:heme binding"/>
    <property type="evidence" value="ECO:0007669"/>
    <property type="project" value="InterPro"/>
</dbReference>
<dbReference type="GO" id="GO:0006119">
    <property type="term" value="P:oxidative phosphorylation"/>
    <property type="evidence" value="ECO:0007669"/>
    <property type="project" value="UniProtKB-UniPathway"/>
</dbReference>
<evidence type="ECO:0000256" key="9">
    <source>
        <dbReference type="RuleBase" id="RU000369"/>
    </source>
</evidence>
<feature type="transmembrane region" description="Helical" evidence="10">
    <location>
        <begin position="469"/>
        <end position="496"/>
    </location>
</feature>
<dbReference type="SUPFAM" id="SSF81442">
    <property type="entry name" value="Cytochrome c oxidase subunit I-like"/>
    <property type="match status" value="1"/>
</dbReference>
<keyword evidence="9" id="KW-0999">Mitochondrion inner membrane</keyword>
<comment type="function">
    <text evidence="9">Component of the cytochrome c oxidase, the last enzyme in the mitochondrial electron transport chain which drives oxidative phosphorylation. The respiratory chain contains 3 multisubunit complexes succinate dehydrogenase (complex II, CII), ubiquinol-cytochrome c oxidoreductase (cytochrome b-c1 complex, complex III, CIII) and cytochrome c oxidase (complex IV, CIV), that cooperate to transfer electrons derived from NADH and succinate to molecular oxygen, creating an electrochemical gradient over the inner membrane that drives transmembrane transport and the ATP synthase. Cytochrome c oxidase is the component of the respiratory chain that catalyzes the reduction of oxygen to water. Electrons originating from reduced cytochrome c in the intermembrane space (IMS) are transferred via the dinuclear copper A center (CU(A)) of subunit 2 and heme A of subunit 1 to the active site in subunit 1, a binuclear center (BNC) formed by heme A3 and copper B (CU(B)). The BNC reduces molecular oxygen to 2 water molecules using 4 electrons from cytochrome c in the IMS and 4 protons from the mitochondrial matrix.</text>
</comment>
<dbReference type="PROSITE" id="PS50855">
    <property type="entry name" value="COX1"/>
    <property type="match status" value="1"/>
</dbReference>
<evidence type="ECO:0000256" key="1">
    <source>
        <dbReference type="ARBA" id="ARBA00001971"/>
    </source>
</evidence>
<evidence type="ECO:0000256" key="8">
    <source>
        <dbReference type="ARBA" id="ARBA00023136"/>
    </source>
</evidence>
<keyword evidence="6 9" id="KW-0812">Transmembrane</keyword>
<dbReference type="AlphaFoldDB" id="V9P5U0"/>
<feature type="transmembrane region" description="Helical" evidence="10">
    <location>
        <begin position="256"/>
        <end position="279"/>
    </location>
</feature>
<keyword evidence="9" id="KW-0408">Iron</keyword>
<feature type="transmembrane region" description="Helical" evidence="10">
    <location>
        <begin position="168"/>
        <end position="189"/>
    </location>
</feature>
<dbReference type="InterPro" id="IPR023616">
    <property type="entry name" value="Cyt_c_oxase-like_su1_dom"/>
</dbReference>
<reference evidence="12" key="1">
    <citation type="submission" date="2013-06" db="EMBL/GenBank/DDBJ databases">
        <title>Comparative phylogenetic analysis of dicyemid parasites: is classification based on morphological traits in need of revision?</title>
        <authorList>
            <person name="Catalano S.R."/>
            <person name="Whittington I.D."/>
            <person name="Donnellan S.C."/>
            <person name="Bertozzi T."/>
            <person name="Gillanders B.M."/>
        </authorList>
    </citation>
    <scope>NUCLEOTIDE SEQUENCE</scope>
</reference>
<feature type="transmembrane region" description="Helical" evidence="10">
    <location>
        <begin position="291"/>
        <end position="311"/>
    </location>
</feature>
<evidence type="ECO:0000256" key="7">
    <source>
        <dbReference type="ARBA" id="ARBA00022989"/>
    </source>
</evidence>
<keyword evidence="9" id="KW-0813">Transport</keyword>
<keyword evidence="9" id="KW-0349">Heme</keyword>
<keyword evidence="8 9" id="KW-0472">Membrane</keyword>
<dbReference type="UniPathway" id="UPA00705"/>
<dbReference type="Gene3D" id="1.20.210.10">
    <property type="entry name" value="Cytochrome c oxidase-like, subunit I domain"/>
    <property type="match status" value="1"/>
</dbReference>
<dbReference type="GO" id="GO:0004129">
    <property type="term" value="F:cytochrome-c oxidase activity"/>
    <property type="evidence" value="ECO:0007669"/>
    <property type="project" value="UniProtKB-EC"/>
</dbReference>
<dbReference type="GO" id="GO:0046872">
    <property type="term" value="F:metal ion binding"/>
    <property type="evidence" value="ECO:0007669"/>
    <property type="project" value="UniProtKB-KW"/>
</dbReference>
<keyword evidence="9" id="KW-0679">Respiratory chain</keyword>
<evidence type="ECO:0000256" key="10">
    <source>
        <dbReference type="SAM" id="Phobius"/>
    </source>
</evidence>
<keyword evidence="9" id="KW-0249">Electron transport</keyword>
<protein>
    <recommendedName>
        <fullName evidence="5 9">Cytochrome c oxidase subunit 1</fullName>
        <ecNumber evidence="9">7.1.1.9</ecNumber>
    </recommendedName>
</protein>
<sequence length="506" mass="56100">MRMMSMNNFQSCTHMSSVSMFKSTSGLFTVGMTNVSMLRGLLSTNHVDVAFFYLALGVFSGVYGSAMSLLFRLQLSYPVLLTSDLYNSFITLHGLIMVFYAAMPVAIGFFSNLLIPYHCNLPDLLFPRLNALSFWMLPLSLVMLSSSMACAGWTMYPPLSTMSPSIEYTVFALHLAGVSSLISSCNFLVSIMSTRSHSWYSISVFCWSNVFVIFLLLLSVPVLAVGITLVLLDLHLSTSFYDSSLGGDPLLYQHLFWFFGHPEVYVVILPVFGLFTSAIQWSTMHRIPGEFSLVGAMGSIAGVGSVVWAHHMYTAGLDIDTRAYFTAATMIIAVPTGIKVFTWLSAMLLMRRNTSSVQMLMQGAFLVTFAIGGTSGIVLSNAAVDHYMHDTYYVVAHFHIVMALALIYGIMVGYTYACSYLSQVYSYMVSGWSALFVGASFSVFALQHYQGYIAMPRRYFLYSDSSSHTLITVCLVVAILSFLMMLLELLMSVVIMKSSSRYMSRS</sequence>
<feature type="transmembrane region" description="Helical" evidence="10">
    <location>
        <begin position="396"/>
        <end position="417"/>
    </location>
</feature>
<dbReference type="GO" id="GO:0022904">
    <property type="term" value="P:respiratory electron transport chain"/>
    <property type="evidence" value="ECO:0007669"/>
    <property type="project" value="TreeGrafter"/>
</dbReference>
<dbReference type="PANTHER" id="PTHR10422:SF18">
    <property type="entry name" value="CYTOCHROME C OXIDASE SUBUNIT 1"/>
    <property type="match status" value="1"/>
</dbReference>
<dbReference type="InterPro" id="IPR023615">
    <property type="entry name" value="Cyt_c_Oxase_su1_BS"/>
</dbReference>
<dbReference type="InterPro" id="IPR036927">
    <property type="entry name" value="Cyt_c_oxase-like_su1_sf"/>
</dbReference>
<feature type="transmembrane region" description="Helical" evidence="10">
    <location>
        <begin position="91"/>
        <end position="115"/>
    </location>
</feature>
<dbReference type="Pfam" id="PF00115">
    <property type="entry name" value="COX1"/>
    <property type="match status" value="1"/>
</dbReference>
<comment type="similarity">
    <text evidence="4 9">Belongs to the heme-copper respiratory oxidase family.</text>
</comment>
<feature type="transmembrane region" description="Helical" evidence="10">
    <location>
        <begin position="424"/>
        <end position="449"/>
    </location>
</feature>
<evidence type="ECO:0000256" key="2">
    <source>
        <dbReference type="ARBA" id="ARBA00004141"/>
    </source>
</evidence>
<feature type="transmembrane region" description="Helical" evidence="10">
    <location>
        <begin position="210"/>
        <end position="236"/>
    </location>
</feature>
<dbReference type="PRINTS" id="PR01165">
    <property type="entry name" value="CYCOXIDASEI"/>
</dbReference>
<dbReference type="PROSITE" id="PS00077">
    <property type="entry name" value="COX1_CUB"/>
    <property type="match status" value="1"/>
</dbReference>
<feature type="domain" description="Cytochrome oxidase subunit I profile" evidence="11">
    <location>
        <begin position="34"/>
        <end position="506"/>
    </location>
</feature>
<keyword evidence="9" id="KW-0186">Copper</keyword>
<feature type="transmembrane region" description="Helical" evidence="10">
    <location>
        <begin position="135"/>
        <end position="156"/>
    </location>
</feature>
<comment type="catalytic activity">
    <reaction evidence="9">
        <text>4 Fe(II)-[cytochrome c] + O2 + 8 H(+)(in) = 4 Fe(III)-[cytochrome c] + 2 H2O + 4 H(+)(out)</text>
        <dbReference type="Rhea" id="RHEA:11436"/>
        <dbReference type="Rhea" id="RHEA-COMP:10350"/>
        <dbReference type="Rhea" id="RHEA-COMP:14399"/>
        <dbReference type="ChEBI" id="CHEBI:15377"/>
        <dbReference type="ChEBI" id="CHEBI:15378"/>
        <dbReference type="ChEBI" id="CHEBI:15379"/>
        <dbReference type="ChEBI" id="CHEBI:29033"/>
        <dbReference type="ChEBI" id="CHEBI:29034"/>
        <dbReference type="EC" id="7.1.1.9"/>
    </reaction>
</comment>
<dbReference type="GO" id="GO:0005743">
    <property type="term" value="C:mitochondrial inner membrane"/>
    <property type="evidence" value="ECO:0007669"/>
    <property type="project" value="UniProtKB-SubCell"/>
</dbReference>
<keyword evidence="7 10" id="KW-1133">Transmembrane helix</keyword>
<comment type="cofactor">
    <cofactor evidence="1">
        <name>heme</name>
        <dbReference type="ChEBI" id="CHEBI:30413"/>
    </cofactor>
</comment>
<organism evidence="12">
    <name type="scientific">Dicyema sp. 1 SRC-2013</name>
    <dbReference type="NCBI Taxonomy" id="1393950"/>
    <lineage>
        <taxon>Eukaryota</taxon>
        <taxon>Metazoa</taxon>
        <taxon>Spiralia</taxon>
        <taxon>Lophotrochozoa</taxon>
        <taxon>Mesozoa</taxon>
        <taxon>Dicyemida</taxon>
        <taxon>Rhombozoa</taxon>
        <taxon>Dicyemidae</taxon>
        <taxon>Dicyema</taxon>
    </lineage>
</organism>
<evidence type="ECO:0000259" key="11">
    <source>
        <dbReference type="PROSITE" id="PS50855"/>
    </source>
</evidence>
<gene>
    <name evidence="12" type="primary">COI</name>
</gene>
<accession>V9P5U0</accession>
<dbReference type="GO" id="GO:0015990">
    <property type="term" value="P:electron transport coupled proton transport"/>
    <property type="evidence" value="ECO:0007669"/>
    <property type="project" value="TreeGrafter"/>
</dbReference>
<dbReference type="PANTHER" id="PTHR10422">
    <property type="entry name" value="CYTOCHROME C OXIDASE SUBUNIT 1"/>
    <property type="match status" value="1"/>
</dbReference>
<evidence type="ECO:0000256" key="4">
    <source>
        <dbReference type="ARBA" id="ARBA00009578"/>
    </source>
</evidence>
<evidence type="ECO:0000313" key="12">
    <source>
        <dbReference type="EMBL" id="AGU60035.1"/>
    </source>
</evidence>
<dbReference type="EMBL" id="KF208354">
    <property type="protein sequence ID" value="AGU60035.1"/>
    <property type="molecule type" value="Genomic_DNA"/>
</dbReference>
<geneLocation type="mitochondrion" evidence="12"/>
<proteinExistence type="inferred from homology"/>
<dbReference type="InterPro" id="IPR000883">
    <property type="entry name" value="Cyt_C_Oxase_1"/>
</dbReference>
<comment type="pathway">
    <text evidence="3 9">Energy metabolism; oxidative phosphorylation.</text>
</comment>